<dbReference type="RefSeq" id="WP_036902119.1">
    <property type="nucleotide sequence ID" value="NZ_FUXK01000031.1"/>
</dbReference>
<dbReference type="EMBL" id="FUXK01000031">
    <property type="protein sequence ID" value="SKA13789.1"/>
    <property type="molecule type" value="Genomic_DNA"/>
</dbReference>
<feature type="domain" description="AAA" evidence="1">
    <location>
        <begin position="25"/>
        <end position="156"/>
    </location>
</feature>
<proteinExistence type="predicted"/>
<sequence>MAIQFKRKLYQRMLKWKQEEQGASALLIKGARRVGKSTLAESFAKAEYETYLLIDFSIASAEVHGLFRDFPDIDYLFLRLQLLYGVSLTPRKSVIIFDEVQMEPYARQAIKHLVKDRRYDYIETGSLISIRQNVKDIVLPSEETQVCLYPMDYEEFRWALGDAATIPLLQHSFQLQLPLGDGVNRKLMRDFRLYMLIGGMPQAIEAYLQHRDLSHVDDVKRRILSLYEDDFMKLDPTGRTSRLFRFIPQQLAQSSTRFKARGVLGNSVRPAILEETIANMADSMTVNIAYHANDPYVGLAMHGSMEAYKLYMGDTGLFVTQAFMDKDVTENVIYQKLWSDKLSTDMGYVYENVVSQMLVAAGNNLFYYTFPKDAKHNYEVDFILSRGAKVCPIEVKSSGYKAHTSLDAFTKKYADRVQNRYLLYTKDVRKDGTLLCLPVYMTLFL</sequence>
<dbReference type="InterPro" id="IPR027417">
    <property type="entry name" value="P-loop_NTPase"/>
</dbReference>
<dbReference type="PANTHER" id="PTHR33295">
    <property type="entry name" value="ATPASE"/>
    <property type="match status" value="1"/>
</dbReference>
<dbReference type="STRING" id="28136.SAMN02745202_02203"/>
<dbReference type="PANTHER" id="PTHR33295:SF7">
    <property type="entry name" value="ATPASE"/>
    <property type="match status" value="1"/>
</dbReference>
<dbReference type="SUPFAM" id="SSF52540">
    <property type="entry name" value="P-loop containing nucleoside triphosphate hydrolases"/>
    <property type="match status" value="1"/>
</dbReference>
<evidence type="ECO:0000259" key="2">
    <source>
        <dbReference type="Pfam" id="PF13635"/>
    </source>
</evidence>
<dbReference type="Proteomes" id="UP000190065">
    <property type="component" value="Unassembled WGS sequence"/>
</dbReference>
<dbReference type="eggNOG" id="COG1373">
    <property type="taxonomic scope" value="Bacteria"/>
</dbReference>
<dbReference type="InterPro" id="IPR041682">
    <property type="entry name" value="AAA_14"/>
</dbReference>
<name>A0A1T4RD08_9BACT</name>
<evidence type="ECO:0000313" key="3">
    <source>
        <dbReference type="EMBL" id="SKA13789.1"/>
    </source>
</evidence>
<dbReference type="InterPro" id="IPR025420">
    <property type="entry name" value="DUF4143"/>
</dbReference>
<evidence type="ECO:0000259" key="1">
    <source>
        <dbReference type="Pfam" id="PF13173"/>
    </source>
</evidence>
<organism evidence="3 4">
    <name type="scientific">Segatella oulorum</name>
    <dbReference type="NCBI Taxonomy" id="28136"/>
    <lineage>
        <taxon>Bacteria</taxon>
        <taxon>Pseudomonadati</taxon>
        <taxon>Bacteroidota</taxon>
        <taxon>Bacteroidia</taxon>
        <taxon>Bacteroidales</taxon>
        <taxon>Prevotellaceae</taxon>
        <taxon>Segatella</taxon>
    </lineage>
</organism>
<evidence type="ECO:0000313" key="4">
    <source>
        <dbReference type="Proteomes" id="UP000190065"/>
    </source>
</evidence>
<reference evidence="3 4" key="1">
    <citation type="submission" date="2017-02" db="EMBL/GenBank/DDBJ databases">
        <authorList>
            <person name="Peterson S.W."/>
        </authorList>
    </citation>
    <scope>NUCLEOTIDE SEQUENCE [LARGE SCALE GENOMIC DNA]</scope>
    <source>
        <strain evidence="3 4">ATCC 43324</strain>
    </source>
</reference>
<gene>
    <name evidence="3" type="ORF">SAMN02745202_02203</name>
</gene>
<dbReference type="Pfam" id="PF13635">
    <property type="entry name" value="DUF4143"/>
    <property type="match status" value="1"/>
</dbReference>
<dbReference type="Pfam" id="PF13173">
    <property type="entry name" value="AAA_14"/>
    <property type="match status" value="1"/>
</dbReference>
<dbReference type="AlphaFoldDB" id="A0A1T4RD08"/>
<evidence type="ECO:0008006" key="5">
    <source>
        <dbReference type="Google" id="ProtNLM"/>
    </source>
</evidence>
<accession>A0A1T4RD08</accession>
<protein>
    <recommendedName>
        <fullName evidence="5">AAA+ ATPase domain-containing protein</fullName>
    </recommendedName>
</protein>
<feature type="domain" description="DUF4143" evidence="2">
    <location>
        <begin position="229"/>
        <end position="398"/>
    </location>
</feature>